<dbReference type="STRING" id="1579316.RC74_10565"/>
<keyword evidence="1" id="KW-0812">Transmembrane</keyword>
<keyword evidence="1" id="KW-1133">Transmembrane helix</keyword>
<reference evidence="2 3" key="1">
    <citation type="submission" date="2016-02" db="EMBL/GenBank/DDBJ databases">
        <title>Complete genome sequence of Halocynthiibacter arcticus PAMC 20958t from arctic marine sediment.</title>
        <authorList>
            <person name="Lee Y.M."/>
            <person name="Baek K."/>
            <person name="Lee H.K."/>
            <person name="Shin S.C."/>
        </authorList>
    </citation>
    <scope>NUCLEOTIDE SEQUENCE [LARGE SCALE GENOMIC DNA]</scope>
    <source>
        <strain evidence="2">PAMC 20958</strain>
    </source>
</reference>
<dbReference type="InterPro" id="IPR010718">
    <property type="entry name" value="DUF1294"/>
</dbReference>
<gene>
    <name evidence="2" type="ORF">RC74_10565</name>
</gene>
<dbReference type="EMBL" id="CP014327">
    <property type="protein sequence ID" value="AML51646.1"/>
    <property type="molecule type" value="Genomic_DNA"/>
</dbReference>
<name>A0A126V1A3_9RHOB</name>
<evidence type="ECO:0000256" key="1">
    <source>
        <dbReference type="SAM" id="Phobius"/>
    </source>
</evidence>
<dbReference type="AlphaFoldDB" id="A0A126V1A3"/>
<keyword evidence="1" id="KW-0472">Membrane</keyword>
<evidence type="ECO:0008006" key="4">
    <source>
        <dbReference type="Google" id="ProtNLM"/>
    </source>
</evidence>
<sequence>MPFTMKFISVPESQQSLSDPSFLDQIISVHSINFWILCFFGGLCILSYLQFGWDKYCAIRQRWRISENTLLLTAFLGGALGAKIGQRAFRHKTTKEPFRTSLQRIFFWNFALYAIAFSPQGKAAVTSIALAFFNGMQ</sequence>
<evidence type="ECO:0000313" key="2">
    <source>
        <dbReference type="EMBL" id="AML51646.1"/>
    </source>
</evidence>
<feature type="transmembrane region" description="Helical" evidence="1">
    <location>
        <begin position="65"/>
        <end position="85"/>
    </location>
</feature>
<dbReference type="Proteomes" id="UP000070371">
    <property type="component" value="Chromosome"/>
</dbReference>
<feature type="transmembrane region" description="Helical" evidence="1">
    <location>
        <begin position="105"/>
        <end position="133"/>
    </location>
</feature>
<evidence type="ECO:0000313" key="3">
    <source>
        <dbReference type="Proteomes" id="UP000070371"/>
    </source>
</evidence>
<dbReference type="KEGG" id="hat:RC74_10565"/>
<keyword evidence="3" id="KW-1185">Reference proteome</keyword>
<proteinExistence type="predicted"/>
<accession>A0A126V1A3</accession>
<organism evidence="2 3">
    <name type="scientific">Falsihalocynthiibacter arcticus</name>
    <dbReference type="NCBI Taxonomy" id="1579316"/>
    <lineage>
        <taxon>Bacteria</taxon>
        <taxon>Pseudomonadati</taxon>
        <taxon>Pseudomonadota</taxon>
        <taxon>Alphaproteobacteria</taxon>
        <taxon>Rhodobacterales</taxon>
        <taxon>Roseobacteraceae</taxon>
        <taxon>Falsihalocynthiibacter</taxon>
    </lineage>
</organism>
<dbReference type="Pfam" id="PF06961">
    <property type="entry name" value="DUF1294"/>
    <property type="match status" value="1"/>
</dbReference>
<protein>
    <recommendedName>
        <fullName evidence="4">DUF1294 domain-containing protein</fullName>
    </recommendedName>
</protein>
<feature type="transmembrane region" description="Helical" evidence="1">
    <location>
        <begin position="32"/>
        <end position="53"/>
    </location>
</feature>